<evidence type="ECO:0000259" key="8">
    <source>
        <dbReference type="Pfam" id="PF00881"/>
    </source>
</evidence>
<evidence type="ECO:0000256" key="4">
    <source>
        <dbReference type="ARBA" id="ARBA00022643"/>
    </source>
</evidence>
<dbReference type="SUPFAM" id="SSF55469">
    <property type="entry name" value="FMN-dependent nitroreductase-like"/>
    <property type="match status" value="1"/>
</dbReference>
<evidence type="ECO:0000256" key="7">
    <source>
        <dbReference type="ARBA" id="ARBA00023027"/>
    </source>
</evidence>
<dbReference type="InterPro" id="IPR000415">
    <property type="entry name" value="Nitroreductase-like"/>
</dbReference>
<evidence type="ECO:0000256" key="5">
    <source>
        <dbReference type="ARBA" id="ARBA00022857"/>
    </source>
</evidence>
<protein>
    <submittedName>
        <fullName evidence="9">Nitroreductase</fullName>
    </submittedName>
</protein>
<dbReference type="OrthoDB" id="9804207at2"/>
<dbReference type="InterPro" id="IPR029479">
    <property type="entry name" value="Nitroreductase"/>
</dbReference>
<dbReference type="CDD" id="cd02135">
    <property type="entry name" value="YdjA-like"/>
    <property type="match status" value="1"/>
</dbReference>
<evidence type="ECO:0000313" key="9">
    <source>
        <dbReference type="EMBL" id="RXK80899.1"/>
    </source>
</evidence>
<keyword evidence="10" id="KW-1185">Reference proteome</keyword>
<evidence type="ECO:0000256" key="3">
    <source>
        <dbReference type="ARBA" id="ARBA00022630"/>
    </source>
</evidence>
<feature type="domain" description="Nitroreductase" evidence="8">
    <location>
        <begin position="11"/>
        <end position="171"/>
    </location>
</feature>
<keyword evidence="7" id="KW-0520">NAD</keyword>
<dbReference type="Gene3D" id="3.40.109.10">
    <property type="entry name" value="NADH Oxidase"/>
    <property type="match status" value="1"/>
</dbReference>
<keyword evidence="5" id="KW-0521">NADP</keyword>
<organism evidence="9 10">
    <name type="scientific">Filimonas effusa</name>
    <dbReference type="NCBI Taxonomy" id="2508721"/>
    <lineage>
        <taxon>Bacteria</taxon>
        <taxon>Pseudomonadati</taxon>
        <taxon>Bacteroidota</taxon>
        <taxon>Chitinophagia</taxon>
        <taxon>Chitinophagales</taxon>
        <taxon>Chitinophagaceae</taxon>
        <taxon>Filimonas</taxon>
    </lineage>
</organism>
<dbReference type="RefSeq" id="WP_129006051.1">
    <property type="nucleotide sequence ID" value="NZ_SDHZ01000005.1"/>
</dbReference>
<dbReference type="AlphaFoldDB" id="A0A4Q1D1N4"/>
<evidence type="ECO:0000256" key="2">
    <source>
        <dbReference type="ARBA" id="ARBA00007118"/>
    </source>
</evidence>
<gene>
    <name evidence="9" type="ORF">ESB13_22350</name>
</gene>
<dbReference type="GO" id="GO:0016491">
    <property type="term" value="F:oxidoreductase activity"/>
    <property type="evidence" value="ECO:0007669"/>
    <property type="project" value="UniProtKB-KW"/>
</dbReference>
<reference evidence="9 10" key="1">
    <citation type="submission" date="2019-01" db="EMBL/GenBank/DDBJ databases">
        <title>Filimonas sp. strain TTM-71.</title>
        <authorList>
            <person name="Chen W.-M."/>
        </authorList>
    </citation>
    <scope>NUCLEOTIDE SEQUENCE [LARGE SCALE GENOMIC DNA]</scope>
    <source>
        <strain evidence="9 10">TTM-71</strain>
    </source>
</reference>
<keyword evidence="6" id="KW-0560">Oxidoreductase</keyword>
<keyword evidence="3" id="KW-0285">Flavoprotein</keyword>
<evidence type="ECO:0000256" key="6">
    <source>
        <dbReference type="ARBA" id="ARBA00023002"/>
    </source>
</evidence>
<dbReference type="InterPro" id="IPR026021">
    <property type="entry name" value="YdjA-like"/>
</dbReference>
<evidence type="ECO:0000313" key="10">
    <source>
        <dbReference type="Proteomes" id="UP000290545"/>
    </source>
</evidence>
<dbReference type="Pfam" id="PF00881">
    <property type="entry name" value="Nitroreductase"/>
    <property type="match status" value="1"/>
</dbReference>
<keyword evidence="4" id="KW-0288">FMN</keyword>
<name>A0A4Q1D1N4_9BACT</name>
<sequence>MTLQELKELVANRRSVKPAIMNGQKADDAVIKALLELADWAPTHARTEPWRFVVYSNDAVQQFCADHAQLYKDNTPPEKFAQATFDNLTHMGDKLSHIIAVHMKRGSNPNIPVLEEIAAVSCATQNMLLGAAAAGLSVLWSTGGMVLKPAMKAYFELGEEDLVMGLLYIGYSNDGYKPGSRQYPLDQKVIWK</sequence>
<proteinExistence type="inferred from homology"/>
<comment type="caution">
    <text evidence="9">The sequence shown here is derived from an EMBL/GenBank/DDBJ whole genome shotgun (WGS) entry which is preliminary data.</text>
</comment>
<evidence type="ECO:0000256" key="1">
    <source>
        <dbReference type="ARBA" id="ARBA00001917"/>
    </source>
</evidence>
<dbReference type="PANTHER" id="PTHR43821">
    <property type="entry name" value="NAD(P)H NITROREDUCTASE YDJA-RELATED"/>
    <property type="match status" value="1"/>
</dbReference>
<accession>A0A4Q1D1N4</accession>
<dbReference type="Proteomes" id="UP000290545">
    <property type="component" value="Unassembled WGS sequence"/>
</dbReference>
<comment type="cofactor">
    <cofactor evidence="1">
        <name>FMN</name>
        <dbReference type="ChEBI" id="CHEBI:58210"/>
    </cofactor>
</comment>
<dbReference type="EMBL" id="SDHZ01000005">
    <property type="protein sequence ID" value="RXK80899.1"/>
    <property type="molecule type" value="Genomic_DNA"/>
</dbReference>
<dbReference type="InterPro" id="IPR052530">
    <property type="entry name" value="NAD(P)H_nitroreductase"/>
</dbReference>
<dbReference type="PANTHER" id="PTHR43821:SF1">
    <property type="entry name" value="NAD(P)H NITROREDUCTASE YDJA-RELATED"/>
    <property type="match status" value="1"/>
</dbReference>
<comment type="similarity">
    <text evidence="2">Belongs to the nitroreductase family.</text>
</comment>